<dbReference type="AlphaFoldDB" id="K1R404"/>
<dbReference type="GO" id="GO:0016787">
    <property type="term" value="F:hydrolase activity"/>
    <property type="evidence" value="ECO:0007669"/>
    <property type="project" value="UniProtKB-KW"/>
</dbReference>
<dbReference type="SUPFAM" id="SSF53474">
    <property type="entry name" value="alpha/beta-Hydrolases"/>
    <property type="match status" value="1"/>
</dbReference>
<organism evidence="3">
    <name type="scientific">human gut metagenome</name>
    <dbReference type="NCBI Taxonomy" id="408170"/>
    <lineage>
        <taxon>unclassified sequences</taxon>
        <taxon>metagenomes</taxon>
        <taxon>organismal metagenomes</taxon>
    </lineage>
</organism>
<dbReference type="InterPro" id="IPR050300">
    <property type="entry name" value="GDXG_lipolytic_enzyme"/>
</dbReference>
<protein>
    <submittedName>
        <fullName evidence="3">Esterase/lipase</fullName>
    </submittedName>
</protein>
<dbReference type="Pfam" id="PF20434">
    <property type="entry name" value="BD-FAE"/>
    <property type="match status" value="1"/>
</dbReference>
<evidence type="ECO:0000256" key="1">
    <source>
        <dbReference type="ARBA" id="ARBA00022801"/>
    </source>
</evidence>
<dbReference type="InterPro" id="IPR029058">
    <property type="entry name" value="AB_hydrolase_fold"/>
</dbReference>
<keyword evidence="1" id="KW-0378">Hydrolase</keyword>
<gene>
    <name evidence="3" type="ORF">LEA_20898</name>
</gene>
<dbReference type="PANTHER" id="PTHR48081">
    <property type="entry name" value="AB HYDROLASE SUPERFAMILY PROTEIN C4A8.06C"/>
    <property type="match status" value="1"/>
</dbReference>
<feature type="non-terminal residue" evidence="3">
    <location>
        <position position="154"/>
    </location>
</feature>
<dbReference type="EMBL" id="AJWY01014381">
    <property type="protein sequence ID" value="EKC43927.1"/>
    <property type="molecule type" value="Genomic_DNA"/>
</dbReference>
<dbReference type="InterPro" id="IPR049492">
    <property type="entry name" value="BD-FAE-like_dom"/>
</dbReference>
<accession>K1R404</accession>
<dbReference type="Gene3D" id="3.40.50.1820">
    <property type="entry name" value="alpha/beta hydrolase"/>
    <property type="match status" value="1"/>
</dbReference>
<evidence type="ECO:0000313" key="3">
    <source>
        <dbReference type="EMBL" id="EKC43927.1"/>
    </source>
</evidence>
<proteinExistence type="predicted"/>
<sequence>MKFVEHKLATGAMLTGYLRDETTEMPSYNTRPAVLILPGGGYRYCSPREADPVAVQFLQAGYHVFTLIYSTDHAPLLWQPLTEAASAILYLRRNAADLRIAADKITIVGFSAGAHLAASTALLWDAAPVQQALGITGTEARPNAVVLGYPVITS</sequence>
<dbReference type="PANTHER" id="PTHR48081:SF6">
    <property type="entry name" value="PEPTIDASE S9 PROLYL OLIGOPEPTIDASE CATALYTIC DOMAIN-CONTAINING PROTEIN"/>
    <property type="match status" value="1"/>
</dbReference>
<feature type="domain" description="BD-FAE-like" evidence="2">
    <location>
        <begin position="29"/>
        <end position="133"/>
    </location>
</feature>
<reference evidence="3" key="1">
    <citation type="journal article" date="2013" name="Environ. Microbiol.">
        <title>Microbiota from the distal guts of lean and obese adolescents exhibit partial functional redundancy besides clear differences in community structure.</title>
        <authorList>
            <person name="Ferrer M."/>
            <person name="Ruiz A."/>
            <person name="Lanza F."/>
            <person name="Haange S.B."/>
            <person name="Oberbach A."/>
            <person name="Till H."/>
            <person name="Bargiela R."/>
            <person name="Campoy C."/>
            <person name="Segura M.T."/>
            <person name="Richter M."/>
            <person name="von Bergen M."/>
            <person name="Seifert J."/>
            <person name="Suarez A."/>
        </authorList>
    </citation>
    <scope>NUCLEOTIDE SEQUENCE</scope>
</reference>
<comment type="caution">
    <text evidence="3">The sequence shown here is derived from an EMBL/GenBank/DDBJ whole genome shotgun (WGS) entry which is preliminary data.</text>
</comment>
<name>K1R404_9ZZZZ</name>
<evidence type="ECO:0000259" key="2">
    <source>
        <dbReference type="Pfam" id="PF20434"/>
    </source>
</evidence>